<keyword evidence="2" id="KW-1185">Reference proteome</keyword>
<protein>
    <submittedName>
        <fullName evidence="1">Uncharacterized protein</fullName>
    </submittedName>
</protein>
<evidence type="ECO:0000313" key="2">
    <source>
        <dbReference type="Proteomes" id="UP000596661"/>
    </source>
</evidence>
<evidence type="ECO:0000313" key="1">
    <source>
        <dbReference type="EnsemblPlants" id="cds.evm.model.03.470"/>
    </source>
</evidence>
<dbReference type="EnsemblPlants" id="evm.model.03.470">
    <property type="protein sequence ID" value="cds.evm.model.03.470"/>
    <property type="gene ID" value="evm.TU.03.470"/>
</dbReference>
<reference evidence="1" key="1">
    <citation type="submission" date="2018-11" db="EMBL/GenBank/DDBJ databases">
        <authorList>
            <person name="Grassa J C."/>
        </authorList>
    </citation>
    <scope>NUCLEOTIDE SEQUENCE [LARGE SCALE GENOMIC DNA]</scope>
</reference>
<dbReference type="Proteomes" id="UP000596661">
    <property type="component" value="Chromosome 3"/>
</dbReference>
<dbReference type="Gramene" id="evm.model.03.470">
    <property type="protein sequence ID" value="cds.evm.model.03.470"/>
    <property type="gene ID" value="evm.TU.03.470"/>
</dbReference>
<accession>A0A803P963</accession>
<reference evidence="1" key="2">
    <citation type="submission" date="2021-03" db="UniProtKB">
        <authorList>
            <consortium name="EnsemblPlants"/>
        </authorList>
    </citation>
    <scope>IDENTIFICATION</scope>
</reference>
<organism evidence="1 2">
    <name type="scientific">Cannabis sativa</name>
    <name type="common">Hemp</name>
    <name type="synonym">Marijuana</name>
    <dbReference type="NCBI Taxonomy" id="3483"/>
    <lineage>
        <taxon>Eukaryota</taxon>
        <taxon>Viridiplantae</taxon>
        <taxon>Streptophyta</taxon>
        <taxon>Embryophyta</taxon>
        <taxon>Tracheophyta</taxon>
        <taxon>Spermatophyta</taxon>
        <taxon>Magnoliopsida</taxon>
        <taxon>eudicotyledons</taxon>
        <taxon>Gunneridae</taxon>
        <taxon>Pentapetalae</taxon>
        <taxon>rosids</taxon>
        <taxon>fabids</taxon>
        <taxon>Rosales</taxon>
        <taxon>Cannabaceae</taxon>
        <taxon>Cannabis</taxon>
    </lineage>
</organism>
<proteinExistence type="predicted"/>
<dbReference type="EMBL" id="UZAU01000258">
    <property type="status" value="NOT_ANNOTATED_CDS"/>
    <property type="molecule type" value="Genomic_DNA"/>
</dbReference>
<sequence>MKVVHQRLVRRSWSAMHLHGPGIPGQLLAGSWNPDQPSLSLGTFASLGLGFKRAAKFLSSFELDDLEYRLGEVTTMSS</sequence>
<name>A0A803P963_CANSA</name>
<dbReference type="AlphaFoldDB" id="A0A803P963"/>